<evidence type="ECO:0000313" key="2">
    <source>
        <dbReference type="Proteomes" id="UP000037755"/>
    </source>
</evidence>
<accession>A0A0M8MB44</accession>
<protein>
    <recommendedName>
        <fullName evidence="3">Lipoprotein</fullName>
    </recommendedName>
</protein>
<keyword evidence="2" id="KW-1185">Reference proteome</keyword>
<dbReference type="Proteomes" id="UP000037755">
    <property type="component" value="Unassembled WGS sequence"/>
</dbReference>
<reference evidence="1 2" key="1">
    <citation type="submission" date="2015-08" db="EMBL/GenBank/DDBJ databases">
        <title>Whole genome sequence of Flavobacterium akiainvivens IK-1T, from decaying Wikstroemia oahuensis, an endemic Hawaiian shrub.</title>
        <authorList>
            <person name="Wan X."/>
            <person name="Hou S."/>
            <person name="Saito J."/>
            <person name="Donachie S."/>
        </authorList>
    </citation>
    <scope>NUCLEOTIDE SEQUENCE [LARGE SCALE GENOMIC DNA]</scope>
    <source>
        <strain evidence="1 2">IK-1</strain>
    </source>
</reference>
<evidence type="ECO:0000313" key="1">
    <source>
        <dbReference type="EMBL" id="KOS06395.1"/>
    </source>
</evidence>
<organism evidence="1 2">
    <name type="scientific">Flavobacterium akiainvivens</name>
    <dbReference type="NCBI Taxonomy" id="1202724"/>
    <lineage>
        <taxon>Bacteria</taxon>
        <taxon>Pseudomonadati</taxon>
        <taxon>Bacteroidota</taxon>
        <taxon>Flavobacteriia</taxon>
        <taxon>Flavobacteriales</taxon>
        <taxon>Flavobacteriaceae</taxon>
        <taxon>Flavobacterium</taxon>
    </lineage>
</organism>
<dbReference type="RefSeq" id="WP_054407903.1">
    <property type="nucleotide sequence ID" value="NZ_FOYA01000001.1"/>
</dbReference>
<evidence type="ECO:0008006" key="3">
    <source>
        <dbReference type="Google" id="ProtNLM"/>
    </source>
</evidence>
<proteinExistence type="predicted"/>
<dbReference type="PROSITE" id="PS51257">
    <property type="entry name" value="PROKAR_LIPOPROTEIN"/>
    <property type="match status" value="1"/>
</dbReference>
<name>A0A0M8MB44_9FLAO</name>
<comment type="caution">
    <text evidence="1">The sequence shown here is derived from an EMBL/GenBank/DDBJ whole genome shotgun (WGS) entry which is preliminary data.</text>
</comment>
<dbReference type="AlphaFoldDB" id="A0A0M8MB44"/>
<dbReference type="EMBL" id="LIYD01000005">
    <property type="protein sequence ID" value="KOS06395.1"/>
    <property type="molecule type" value="Genomic_DNA"/>
</dbReference>
<dbReference type="PATRIC" id="fig|1202724.3.peg.2158"/>
<gene>
    <name evidence="1" type="ORF">AM493_10400</name>
</gene>
<sequence length="154" mass="17990">MKSPVYLLLFVLTSCAVKPTSSHYDYKKAVAHYYCISSQGIDINECDAFYADFEKMFTVRSLTDNHRLRKREKGIYKFEMNSPHATTHLLYIDKASCKVIPVYGDLKRILKFNRQFMKRNKSGLKEIESCEKEIVNIYNRNSRIISAQSIETLK</sequence>